<accession>A0ABV8XDF0</accession>
<keyword evidence="3" id="KW-0175">Coiled coil</keyword>
<dbReference type="GO" id="GO:0032259">
    <property type="term" value="P:methylation"/>
    <property type="evidence" value="ECO:0007669"/>
    <property type="project" value="UniProtKB-KW"/>
</dbReference>
<proteinExistence type="predicted"/>
<evidence type="ECO:0000313" key="5">
    <source>
        <dbReference type="Proteomes" id="UP001596015"/>
    </source>
</evidence>
<evidence type="ECO:0000256" key="3">
    <source>
        <dbReference type="SAM" id="Coils"/>
    </source>
</evidence>
<dbReference type="PANTHER" id="PTHR40048:SF1">
    <property type="entry name" value="RHAMNOSYL O-METHYLTRANSFERASE"/>
    <property type="match status" value="1"/>
</dbReference>
<dbReference type="EMBL" id="JBHSEO010000020">
    <property type="protein sequence ID" value="MFC4415841.1"/>
    <property type="molecule type" value="Genomic_DNA"/>
</dbReference>
<reference evidence="5" key="1">
    <citation type="journal article" date="2019" name="Int. J. Syst. Evol. Microbiol.">
        <title>The Global Catalogue of Microorganisms (GCM) 10K type strain sequencing project: providing services to taxonomists for standard genome sequencing and annotation.</title>
        <authorList>
            <consortium name="The Broad Institute Genomics Platform"/>
            <consortium name="The Broad Institute Genome Sequencing Center for Infectious Disease"/>
            <person name="Wu L."/>
            <person name="Ma J."/>
        </authorList>
    </citation>
    <scope>NUCLEOTIDE SEQUENCE [LARGE SCALE GENOMIC DNA]</scope>
    <source>
        <strain evidence="5">CCUG 49679</strain>
    </source>
</reference>
<evidence type="ECO:0000313" key="4">
    <source>
        <dbReference type="EMBL" id="MFC4415841.1"/>
    </source>
</evidence>
<dbReference type="EC" id="2.1.1.-" evidence="4"/>
<protein>
    <submittedName>
        <fullName evidence="4">Class I SAM-dependent methyltransferase</fullName>
        <ecNumber evidence="4">2.1.1.-</ecNumber>
    </submittedName>
</protein>
<comment type="caution">
    <text evidence="4">The sequence shown here is derived from an EMBL/GenBank/DDBJ whole genome shotgun (WGS) entry which is preliminary data.</text>
</comment>
<dbReference type="InterPro" id="IPR029063">
    <property type="entry name" value="SAM-dependent_MTases_sf"/>
</dbReference>
<dbReference type="Proteomes" id="UP001596015">
    <property type="component" value="Unassembled WGS sequence"/>
</dbReference>
<dbReference type="PANTHER" id="PTHR40048">
    <property type="entry name" value="RHAMNOSYL O-METHYLTRANSFERASE"/>
    <property type="match status" value="1"/>
</dbReference>
<evidence type="ECO:0000256" key="2">
    <source>
        <dbReference type="ARBA" id="ARBA00022679"/>
    </source>
</evidence>
<dbReference type="Pfam" id="PF13578">
    <property type="entry name" value="Methyltransf_24"/>
    <property type="match status" value="1"/>
</dbReference>
<dbReference type="Gene3D" id="3.40.50.150">
    <property type="entry name" value="Vaccinia Virus protein VP39"/>
    <property type="match status" value="1"/>
</dbReference>
<organism evidence="4 5">
    <name type="scientific">Chromohalobacter beijerinckii</name>
    <dbReference type="NCBI Taxonomy" id="86179"/>
    <lineage>
        <taxon>Bacteria</taxon>
        <taxon>Pseudomonadati</taxon>
        <taxon>Pseudomonadota</taxon>
        <taxon>Gammaproteobacteria</taxon>
        <taxon>Oceanospirillales</taxon>
        <taxon>Halomonadaceae</taxon>
        <taxon>Chromohalobacter</taxon>
    </lineage>
</organism>
<dbReference type="SUPFAM" id="SSF53335">
    <property type="entry name" value="S-adenosyl-L-methionine-dependent methyltransferases"/>
    <property type="match status" value="1"/>
</dbReference>
<sequence length="310" mass="35933">MTQPTMPIDPDILIEPQRVVQPASWAGHVPFGAWLVAKHRPRILVELGTHTGFSYGAFCQTVQTKGLDTRCYAVDTWAGDEHAGYYDDSIFDEFSTYHDSRYTSFSRLLRMTFDEALDYFDEGSVDLLHIDGLHTYEAVKHDFESWLPKLSSRAIVLFHDTNVRERGFGVWRLWDELSEHYPNLRFDHSNGLGVLLVGSEIGEEVMAMQRHYQASPELVRGMFSQLGQRIENESALRQAEATSLKRHELLEHREALIVERDAALAERDRIIEAYEHERDDLKRQLGHIVNSRSWRVTQPLRRLAARWRRG</sequence>
<dbReference type="RefSeq" id="WP_246940902.1">
    <property type="nucleotide sequence ID" value="NZ_JAKGAK010000005.1"/>
</dbReference>
<gene>
    <name evidence="4" type="ORF">ACFO0E_05370</name>
</gene>
<keyword evidence="1 4" id="KW-0489">Methyltransferase</keyword>
<name>A0ABV8XDF0_9GAMM</name>
<feature type="coiled-coil region" evidence="3">
    <location>
        <begin position="264"/>
        <end position="291"/>
    </location>
</feature>
<keyword evidence="2 4" id="KW-0808">Transferase</keyword>
<keyword evidence="5" id="KW-1185">Reference proteome</keyword>
<dbReference type="GO" id="GO:0008168">
    <property type="term" value="F:methyltransferase activity"/>
    <property type="evidence" value="ECO:0007669"/>
    <property type="project" value="UniProtKB-KW"/>
</dbReference>
<evidence type="ECO:0000256" key="1">
    <source>
        <dbReference type="ARBA" id="ARBA00022603"/>
    </source>
</evidence>